<sequence length="165" mass="18121">MSNVSRRASAGRPKWPHSFGRLAALPCSALLGHSSLPASNISRENIRPTKQQLVPVWPPCPNDYASPLGSVENLPGDPQGSRQSSPYAKTCSLVPTLEKQMAVRCFDSAKQLFNVPLLLLLLLEIVEQLCRRRPTPLSSSSGTIVRLALCAHRSAETRRSWPLEQ</sequence>
<proteinExistence type="predicted"/>
<accession>A0A5S6QWS2</accession>
<organism evidence="2 3">
    <name type="scientific">Trichuris muris</name>
    <name type="common">Mouse whipworm</name>
    <dbReference type="NCBI Taxonomy" id="70415"/>
    <lineage>
        <taxon>Eukaryota</taxon>
        <taxon>Metazoa</taxon>
        <taxon>Ecdysozoa</taxon>
        <taxon>Nematoda</taxon>
        <taxon>Enoplea</taxon>
        <taxon>Dorylaimia</taxon>
        <taxon>Trichinellida</taxon>
        <taxon>Trichuridae</taxon>
        <taxon>Trichuris</taxon>
    </lineage>
</organism>
<evidence type="ECO:0000313" key="2">
    <source>
        <dbReference type="Proteomes" id="UP000046395"/>
    </source>
</evidence>
<reference evidence="3" key="1">
    <citation type="submission" date="2019-12" db="UniProtKB">
        <authorList>
            <consortium name="WormBaseParasite"/>
        </authorList>
    </citation>
    <scope>IDENTIFICATION</scope>
</reference>
<evidence type="ECO:0000313" key="3">
    <source>
        <dbReference type="WBParaSite" id="TMUE_3000011700.1"/>
    </source>
</evidence>
<feature type="region of interest" description="Disordered" evidence="1">
    <location>
        <begin position="67"/>
        <end position="87"/>
    </location>
</feature>
<name>A0A5S6QWS2_TRIMR</name>
<dbReference type="AlphaFoldDB" id="A0A5S6QWS2"/>
<dbReference type="Proteomes" id="UP000046395">
    <property type="component" value="Unassembled WGS sequence"/>
</dbReference>
<dbReference type="WBParaSite" id="TMUE_3000011700.1">
    <property type="protein sequence ID" value="TMUE_3000011700.1"/>
    <property type="gene ID" value="WBGene00301376"/>
</dbReference>
<evidence type="ECO:0000256" key="1">
    <source>
        <dbReference type="SAM" id="MobiDB-lite"/>
    </source>
</evidence>
<keyword evidence="2" id="KW-1185">Reference proteome</keyword>
<protein>
    <submittedName>
        <fullName evidence="3">Uncharacterized protein</fullName>
    </submittedName>
</protein>